<evidence type="ECO:0000313" key="3">
    <source>
        <dbReference type="Proteomes" id="UP001287356"/>
    </source>
</evidence>
<reference evidence="2" key="1">
    <citation type="journal article" date="2023" name="Mol. Phylogenet. Evol.">
        <title>Genome-scale phylogeny and comparative genomics of the fungal order Sordariales.</title>
        <authorList>
            <person name="Hensen N."/>
            <person name="Bonometti L."/>
            <person name="Westerberg I."/>
            <person name="Brannstrom I.O."/>
            <person name="Guillou S."/>
            <person name="Cros-Aarteil S."/>
            <person name="Calhoun S."/>
            <person name="Haridas S."/>
            <person name="Kuo A."/>
            <person name="Mondo S."/>
            <person name="Pangilinan J."/>
            <person name="Riley R."/>
            <person name="LaButti K."/>
            <person name="Andreopoulos B."/>
            <person name="Lipzen A."/>
            <person name="Chen C."/>
            <person name="Yan M."/>
            <person name="Daum C."/>
            <person name="Ng V."/>
            <person name="Clum A."/>
            <person name="Steindorff A."/>
            <person name="Ohm R.A."/>
            <person name="Martin F."/>
            <person name="Silar P."/>
            <person name="Natvig D.O."/>
            <person name="Lalanne C."/>
            <person name="Gautier V."/>
            <person name="Ament-Velasquez S.L."/>
            <person name="Kruys A."/>
            <person name="Hutchinson M.I."/>
            <person name="Powell A.J."/>
            <person name="Barry K."/>
            <person name="Miller A.N."/>
            <person name="Grigoriev I.V."/>
            <person name="Debuchy R."/>
            <person name="Gladieux P."/>
            <person name="Hiltunen Thoren M."/>
            <person name="Johannesson H."/>
        </authorList>
    </citation>
    <scope>NUCLEOTIDE SEQUENCE</scope>
    <source>
        <strain evidence="2">CBS 958.72</strain>
    </source>
</reference>
<accession>A0AAE0JWA1</accession>
<dbReference type="EMBL" id="JAULSN010000009">
    <property type="protein sequence ID" value="KAK3364891.1"/>
    <property type="molecule type" value="Genomic_DNA"/>
</dbReference>
<feature type="region of interest" description="Disordered" evidence="1">
    <location>
        <begin position="86"/>
        <end position="110"/>
    </location>
</feature>
<comment type="caution">
    <text evidence="2">The sequence shown here is derived from an EMBL/GenBank/DDBJ whole genome shotgun (WGS) entry which is preliminary data.</text>
</comment>
<proteinExistence type="predicted"/>
<feature type="compositionally biased region" description="Polar residues" evidence="1">
    <location>
        <begin position="54"/>
        <end position="63"/>
    </location>
</feature>
<evidence type="ECO:0000256" key="1">
    <source>
        <dbReference type="SAM" id="MobiDB-lite"/>
    </source>
</evidence>
<dbReference type="AlphaFoldDB" id="A0AAE0JWA1"/>
<feature type="region of interest" description="Disordered" evidence="1">
    <location>
        <begin position="44"/>
        <end position="63"/>
    </location>
</feature>
<gene>
    <name evidence="2" type="ORF">B0T24DRAFT_683533</name>
</gene>
<name>A0AAE0JWA1_9PEZI</name>
<protein>
    <submittedName>
        <fullName evidence="2">Uncharacterized protein</fullName>
    </submittedName>
</protein>
<sequence length="110" mass="11945">MNWTCGRIGTVMCRRYIPEEGPRAQGSRNDLLRSISAPIHAAYAGKRKRMTEEGTPTNAIRDSNTGAAACAAGGAAPAELRGHVVRQRRVRSRKSVEEIRNAATSRPSQV</sequence>
<dbReference type="Proteomes" id="UP001287356">
    <property type="component" value="Unassembled WGS sequence"/>
</dbReference>
<organism evidence="2 3">
    <name type="scientific">Lasiosphaeria ovina</name>
    <dbReference type="NCBI Taxonomy" id="92902"/>
    <lineage>
        <taxon>Eukaryota</taxon>
        <taxon>Fungi</taxon>
        <taxon>Dikarya</taxon>
        <taxon>Ascomycota</taxon>
        <taxon>Pezizomycotina</taxon>
        <taxon>Sordariomycetes</taxon>
        <taxon>Sordariomycetidae</taxon>
        <taxon>Sordariales</taxon>
        <taxon>Lasiosphaeriaceae</taxon>
        <taxon>Lasiosphaeria</taxon>
    </lineage>
</organism>
<reference evidence="2" key="2">
    <citation type="submission" date="2023-06" db="EMBL/GenBank/DDBJ databases">
        <authorList>
            <consortium name="Lawrence Berkeley National Laboratory"/>
            <person name="Haridas S."/>
            <person name="Hensen N."/>
            <person name="Bonometti L."/>
            <person name="Westerberg I."/>
            <person name="Brannstrom I.O."/>
            <person name="Guillou S."/>
            <person name="Cros-Aarteil S."/>
            <person name="Calhoun S."/>
            <person name="Kuo A."/>
            <person name="Mondo S."/>
            <person name="Pangilinan J."/>
            <person name="Riley R."/>
            <person name="Labutti K."/>
            <person name="Andreopoulos B."/>
            <person name="Lipzen A."/>
            <person name="Chen C."/>
            <person name="Yanf M."/>
            <person name="Daum C."/>
            <person name="Ng V."/>
            <person name="Clum A."/>
            <person name="Steindorff A."/>
            <person name="Ohm R."/>
            <person name="Martin F."/>
            <person name="Silar P."/>
            <person name="Natvig D."/>
            <person name="Lalanne C."/>
            <person name="Gautier V."/>
            <person name="Ament-Velasquez S.L."/>
            <person name="Kruys A."/>
            <person name="Hutchinson M.I."/>
            <person name="Powell A.J."/>
            <person name="Barry K."/>
            <person name="Miller A.N."/>
            <person name="Grigoriev I.V."/>
            <person name="Debuchy R."/>
            <person name="Gladieux P."/>
            <person name="Thoren M.H."/>
            <person name="Johannesson H."/>
        </authorList>
    </citation>
    <scope>NUCLEOTIDE SEQUENCE</scope>
    <source>
        <strain evidence="2">CBS 958.72</strain>
    </source>
</reference>
<keyword evidence="3" id="KW-1185">Reference proteome</keyword>
<evidence type="ECO:0000313" key="2">
    <source>
        <dbReference type="EMBL" id="KAK3364891.1"/>
    </source>
</evidence>